<feature type="region of interest" description="Disordered" evidence="1">
    <location>
        <begin position="238"/>
        <end position="258"/>
    </location>
</feature>
<sequence>MRQPRQMGDELERAQGLGVRAAHQRLVDLDAVERDTVHAQQRTVARAEVVLHDADAALAQRVELTVAPRRVARILRFQQFELQQRRRQPPARQRVEHRVAPAPIVERLGRHVQRHRQRARPPVQVAAHLLEAEPEQLQQAVGVERRQELARRDQRAVGLAHARQRLDVVDAAAAQIDDGLVVHLHRAVVEQLRVGPAQLHRDHLAALLALHRAAHRLLDVAQRDFALRAAEESGKTAVQVQHRERARGVVEQRNRRDGAQAQPIEFGAPRIGVAVEPHHVADLHFAAAPGDAGRAHAAGLPRVDRERHHAPVEESLRIRSPGLAAVGLDLQRALRVGAGEQRRDHAVERGQHLQAVAQQRGQAAGALGDALERDESLRDFDRETHMALGLRLDVEQHALMQRRDQLLALRAGHVEREQQLVDLLLVQVVALEQRRRAQPDEFVHPTDAQRRVVVGLRRQRRIEQHRQVRGLPTLEPRQLARRQPSEQHPRFGAVLQLVIEALDEAVDVYARVAPQLPQQLADFGAVGQRIRCVVGGEIGVGGAVHGVAADGGLSQHTPSCILPMYWICRPDTISVAESTAPAATENRR</sequence>
<gene>
    <name evidence="2" type="ORF">GALL_316110</name>
</gene>
<comment type="caution">
    <text evidence="2">The sequence shown here is derived from an EMBL/GenBank/DDBJ whole genome shotgun (WGS) entry which is preliminary data.</text>
</comment>
<proteinExistence type="predicted"/>
<reference evidence="2" key="1">
    <citation type="submission" date="2016-10" db="EMBL/GenBank/DDBJ databases">
        <title>Sequence of Gallionella enrichment culture.</title>
        <authorList>
            <person name="Poehlein A."/>
            <person name="Muehling M."/>
            <person name="Daniel R."/>
        </authorList>
    </citation>
    <scope>NUCLEOTIDE SEQUENCE</scope>
</reference>
<evidence type="ECO:0000256" key="1">
    <source>
        <dbReference type="SAM" id="MobiDB-lite"/>
    </source>
</evidence>
<name>A0A1J5REF3_9ZZZZ</name>
<organism evidence="2">
    <name type="scientific">mine drainage metagenome</name>
    <dbReference type="NCBI Taxonomy" id="410659"/>
    <lineage>
        <taxon>unclassified sequences</taxon>
        <taxon>metagenomes</taxon>
        <taxon>ecological metagenomes</taxon>
    </lineage>
</organism>
<dbReference type="EMBL" id="MLJW01000474">
    <property type="protein sequence ID" value="OIQ86525.1"/>
    <property type="molecule type" value="Genomic_DNA"/>
</dbReference>
<dbReference type="AlphaFoldDB" id="A0A1J5REF3"/>
<accession>A0A1J5REF3</accession>
<protein>
    <submittedName>
        <fullName evidence="2">Uncharacterized protein</fullName>
    </submittedName>
</protein>
<evidence type="ECO:0000313" key="2">
    <source>
        <dbReference type="EMBL" id="OIQ86525.1"/>
    </source>
</evidence>
<feature type="compositionally biased region" description="Basic and acidic residues" evidence="1">
    <location>
        <begin position="241"/>
        <end position="258"/>
    </location>
</feature>